<proteinExistence type="predicted"/>
<evidence type="ECO:0000313" key="2">
    <source>
        <dbReference type="Proteomes" id="UP000256601"/>
    </source>
</evidence>
<dbReference type="AlphaFoldDB" id="A0A371BZ14"/>
<organism evidence="1 2">
    <name type="scientific">Yarrowia lipolytica</name>
    <name type="common">Candida lipolytica</name>
    <dbReference type="NCBI Taxonomy" id="4952"/>
    <lineage>
        <taxon>Eukaryota</taxon>
        <taxon>Fungi</taxon>
        <taxon>Dikarya</taxon>
        <taxon>Ascomycota</taxon>
        <taxon>Saccharomycotina</taxon>
        <taxon>Dipodascomycetes</taxon>
        <taxon>Dipodascales</taxon>
        <taxon>Dipodascales incertae sedis</taxon>
        <taxon>Yarrowia</taxon>
    </lineage>
</organism>
<protein>
    <submittedName>
        <fullName evidence="1">Uncharacterized protein</fullName>
    </submittedName>
</protein>
<dbReference type="Proteomes" id="UP000256601">
    <property type="component" value="Unassembled WGS sequence"/>
</dbReference>
<gene>
    <name evidence="1" type="ORF">B0I71DRAFT_168860</name>
</gene>
<name>A0A371BZ14_YARLL</name>
<dbReference type="VEuPathDB" id="FungiDB:YALI0_A08888g"/>
<sequence>MVNCVTKRLDNSSSLQTEVVSVGNNALMDWGVRGSEDLQRVCLQLHKVSKKHQSRHNITLKVPTVSPPNLSDLHLRSKKEKLSITMANKRGLSKLCFMVNYYNFRNINSSGGVQVACGRESPM</sequence>
<reference evidence="1 2" key="1">
    <citation type="submission" date="2018-07" db="EMBL/GenBank/DDBJ databases">
        <title>Draft Genome Assemblies for Five Robust Yarrowia lipolytica Strains Exhibiting High Lipid Production and Pentose Sugar Utilization and Sugar Alcohol Secretion from Undetoxified Lignocellulosic Biomass Hydrolysates.</title>
        <authorList>
            <consortium name="DOE Joint Genome Institute"/>
            <person name="Walker C."/>
            <person name="Ryu S."/>
            <person name="Na H."/>
            <person name="Zane M."/>
            <person name="LaButti K."/>
            <person name="Lipzen A."/>
            <person name="Haridas S."/>
            <person name="Barry K."/>
            <person name="Grigoriev I.V."/>
            <person name="Quarterman J."/>
            <person name="Slininger P."/>
            <person name="Dien B."/>
            <person name="Trinh C.T."/>
        </authorList>
    </citation>
    <scope>NUCLEOTIDE SEQUENCE [LARGE SCALE GENOMIC DNA]</scope>
    <source>
        <strain evidence="1 2">YB392</strain>
    </source>
</reference>
<evidence type="ECO:0000313" key="1">
    <source>
        <dbReference type="EMBL" id="RDW23346.1"/>
    </source>
</evidence>
<dbReference type="EMBL" id="KZ859091">
    <property type="protein sequence ID" value="RDW23346.1"/>
    <property type="molecule type" value="Genomic_DNA"/>
</dbReference>
<accession>A0A371BZ14</accession>